<evidence type="ECO:0000256" key="2">
    <source>
        <dbReference type="ARBA" id="ARBA00012737"/>
    </source>
</evidence>
<protein>
    <recommendedName>
        <fullName evidence="2">asparagine synthase (glutamine-hydrolyzing)</fullName>
        <ecNumber evidence="2">6.3.5.4</ecNumber>
    </recommendedName>
    <alternativeName>
        <fullName evidence="9">Glutamine-dependent asparagine synthetase</fullName>
    </alternativeName>
</protein>
<dbReference type="PIRSF" id="PIRSF001589">
    <property type="entry name" value="Asn_synthetase_glu-h"/>
    <property type="match status" value="1"/>
</dbReference>
<dbReference type="Gene3D" id="3.60.20.10">
    <property type="entry name" value="Glutamine Phosphoribosylpyrophosphate, subunit 1, domain 1"/>
    <property type="match status" value="1"/>
</dbReference>
<dbReference type="EC" id="6.3.5.4" evidence="2"/>
<dbReference type="Gene3D" id="3.40.50.620">
    <property type="entry name" value="HUPs"/>
    <property type="match status" value="1"/>
</dbReference>
<dbReference type="SUPFAM" id="SSF56235">
    <property type="entry name" value="N-terminal nucleophile aminohydrolases (Ntn hydrolases)"/>
    <property type="match status" value="1"/>
</dbReference>
<evidence type="ECO:0000256" key="7">
    <source>
        <dbReference type="ARBA" id="ARBA00022888"/>
    </source>
</evidence>
<comment type="pathway">
    <text evidence="1">Amino-acid biosynthesis; L-asparagine biosynthesis; L-asparagine from L-aspartate (L-Gln route): step 1/1.</text>
</comment>
<keyword evidence="4" id="KW-0028">Amino-acid biosynthesis</keyword>
<evidence type="ECO:0000256" key="9">
    <source>
        <dbReference type="ARBA" id="ARBA00030234"/>
    </source>
</evidence>
<evidence type="ECO:0000256" key="8">
    <source>
        <dbReference type="ARBA" id="ARBA00022962"/>
    </source>
</evidence>
<reference evidence="12" key="1">
    <citation type="journal article" date="2020" name="Nature">
        <title>Giant virus diversity and host interactions through global metagenomics.</title>
        <authorList>
            <person name="Schulz F."/>
            <person name="Roux S."/>
            <person name="Paez-Espino D."/>
            <person name="Jungbluth S."/>
            <person name="Walsh D.A."/>
            <person name="Denef V.J."/>
            <person name="McMahon K.D."/>
            <person name="Konstantinidis K.T."/>
            <person name="Eloe-Fadrosh E.A."/>
            <person name="Kyrpides N.C."/>
            <person name="Woyke T."/>
        </authorList>
    </citation>
    <scope>NUCLEOTIDE SEQUENCE</scope>
    <source>
        <strain evidence="12">GVMAG-M-3300023184-160</strain>
    </source>
</reference>
<dbReference type="GO" id="GO:0004066">
    <property type="term" value="F:asparagine synthase (glutamine-hydrolyzing) activity"/>
    <property type="evidence" value="ECO:0007669"/>
    <property type="project" value="UniProtKB-EC"/>
</dbReference>
<dbReference type="PROSITE" id="PS51278">
    <property type="entry name" value="GATASE_TYPE_2"/>
    <property type="match status" value="1"/>
</dbReference>
<evidence type="ECO:0000256" key="10">
    <source>
        <dbReference type="ARBA" id="ARBA00048741"/>
    </source>
</evidence>
<dbReference type="InterPro" id="IPR006426">
    <property type="entry name" value="Asn_synth_AEB"/>
</dbReference>
<comment type="catalytic activity">
    <reaction evidence="10">
        <text>L-aspartate + L-glutamine + ATP + H2O = L-asparagine + L-glutamate + AMP + diphosphate + H(+)</text>
        <dbReference type="Rhea" id="RHEA:12228"/>
        <dbReference type="ChEBI" id="CHEBI:15377"/>
        <dbReference type="ChEBI" id="CHEBI:15378"/>
        <dbReference type="ChEBI" id="CHEBI:29985"/>
        <dbReference type="ChEBI" id="CHEBI:29991"/>
        <dbReference type="ChEBI" id="CHEBI:30616"/>
        <dbReference type="ChEBI" id="CHEBI:33019"/>
        <dbReference type="ChEBI" id="CHEBI:58048"/>
        <dbReference type="ChEBI" id="CHEBI:58359"/>
        <dbReference type="ChEBI" id="CHEBI:456215"/>
        <dbReference type="EC" id="6.3.5.4"/>
    </reaction>
</comment>
<dbReference type="Pfam" id="PF13537">
    <property type="entry name" value="GATase_7"/>
    <property type="match status" value="1"/>
</dbReference>
<name>A0A6C0HMR1_9ZZZZ</name>
<evidence type="ECO:0000256" key="5">
    <source>
        <dbReference type="ARBA" id="ARBA00022741"/>
    </source>
</evidence>
<dbReference type="GO" id="GO:0006529">
    <property type="term" value="P:asparagine biosynthetic process"/>
    <property type="evidence" value="ECO:0007669"/>
    <property type="project" value="UniProtKB-KW"/>
</dbReference>
<keyword evidence="5" id="KW-0547">Nucleotide-binding</keyword>
<sequence length="516" mass="59032">MCGIFALISDNPDPDLYQWMTEGSKRGPDGTTYYTDRHCYMGFHRLAINGLNKKSGQPLFYKNYVLICNGEIFNYKELIAKYQLSPTTQSDCEVIVLLYERLGIDCLQALDGEYSFVLYDTQYKSWTIARDPFGIRPLYLVTTPTQLCVSSDLGSMQAFSYADCTPFLPGHYAMFKEKKMTLLPFYTLPTSESVDRSLLYTRLCESIRKRVYNTEQPVACLLSGGLDSSLVAAIAARYYKEKTGKALETFSIGLKDGEDLLYAAKVATHIQSNHTQVICSEEEFFDSIPHVIRDIESYDTTTVRASVGNWLIGKYIREHSEAKVVLNGDGADEVMGGYLYFHLCPSPQSFDEECRRLLKDISYFDVLRSDRCISSHGLEPRTPYLDPAFVEAYLSLDKETRYHPGKKQQEKHVIRQVILEYDPELLPSEVLNRRKEAFSDGVSSQKKAWYQMIQERVPLMEPGLYEKNPPTTPEQMYYRSIFETNYPGGGHLIPYFWMPRFTHATDASARTLSIYG</sequence>
<dbReference type="PANTHER" id="PTHR11772:SF23">
    <property type="entry name" value="ASPARAGINE SYNTHETASE [GLUTAMINE-HYDROLYZING]"/>
    <property type="match status" value="1"/>
</dbReference>
<organism evidence="12">
    <name type="scientific">viral metagenome</name>
    <dbReference type="NCBI Taxonomy" id="1070528"/>
    <lineage>
        <taxon>unclassified sequences</taxon>
        <taxon>metagenomes</taxon>
        <taxon>organismal metagenomes</taxon>
    </lineage>
</organism>
<dbReference type="InterPro" id="IPR033738">
    <property type="entry name" value="AsnB_N"/>
</dbReference>
<evidence type="ECO:0000256" key="6">
    <source>
        <dbReference type="ARBA" id="ARBA00022840"/>
    </source>
</evidence>
<dbReference type="PANTHER" id="PTHR11772">
    <property type="entry name" value="ASPARAGINE SYNTHETASE"/>
    <property type="match status" value="1"/>
</dbReference>
<proteinExistence type="predicted"/>
<evidence type="ECO:0000259" key="11">
    <source>
        <dbReference type="PROSITE" id="PS51278"/>
    </source>
</evidence>
<dbReference type="InterPro" id="IPR029055">
    <property type="entry name" value="Ntn_hydrolases_N"/>
</dbReference>
<keyword evidence="7" id="KW-0061">Asparagine biosynthesis</keyword>
<dbReference type="SUPFAM" id="SSF52402">
    <property type="entry name" value="Adenine nucleotide alpha hydrolases-like"/>
    <property type="match status" value="1"/>
</dbReference>
<dbReference type="InterPro" id="IPR017932">
    <property type="entry name" value="GATase_2_dom"/>
</dbReference>
<accession>A0A6C0HMR1</accession>
<keyword evidence="6" id="KW-0067">ATP-binding</keyword>
<dbReference type="CDD" id="cd00712">
    <property type="entry name" value="AsnB"/>
    <property type="match status" value="1"/>
</dbReference>
<dbReference type="EMBL" id="MN739993">
    <property type="protein sequence ID" value="QHT81932.1"/>
    <property type="molecule type" value="Genomic_DNA"/>
</dbReference>
<dbReference type="AlphaFoldDB" id="A0A6C0HMR1"/>
<feature type="domain" description="Glutamine amidotransferase type-2" evidence="11">
    <location>
        <begin position="2"/>
        <end position="178"/>
    </location>
</feature>
<dbReference type="CDD" id="cd01991">
    <property type="entry name" value="Asn_synthase_B_C"/>
    <property type="match status" value="1"/>
</dbReference>
<dbReference type="InterPro" id="IPR050795">
    <property type="entry name" value="Asn_Synthetase"/>
</dbReference>
<evidence type="ECO:0000256" key="1">
    <source>
        <dbReference type="ARBA" id="ARBA00005187"/>
    </source>
</evidence>
<keyword evidence="3" id="KW-0436">Ligase</keyword>
<dbReference type="GO" id="GO:0005829">
    <property type="term" value="C:cytosol"/>
    <property type="evidence" value="ECO:0007669"/>
    <property type="project" value="TreeGrafter"/>
</dbReference>
<evidence type="ECO:0000256" key="4">
    <source>
        <dbReference type="ARBA" id="ARBA00022605"/>
    </source>
</evidence>
<keyword evidence="8" id="KW-0315">Glutamine amidotransferase</keyword>
<evidence type="ECO:0000256" key="3">
    <source>
        <dbReference type="ARBA" id="ARBA00022598"/>
    </source>
</evidence>
<dbReference type="InterPro" id="IPR014729">
    <property type="entry name" value="Rossmann-like_a/b/a_fold"/>
</dbReference>
<evidence type="ECO:0000313" key="12">
    <source>
        <dbReference type="EMBL" id="QHT81932.1"/>
    </source>
</evidence>
<dbReference type="Pfam" id="PF00733">
    <property type="entry name" value="Asn_synthase"/>
    <property type="match status" value="2"/>
</dbReference>
<dbReference type="GO" id="GO:0005524">
    <property type="term" value="F:ATP binding"/>
    <property type="evidence" value="ECO:0007669"/>
    <property type="project" value="UniProtKB-KW"/>
</dbReference>
<dbReference type="InterPro" id="IPR001962">
    <property type="entry name" value="Asn_synthase"/>
</dbReference>